<dbReference type="Gene3D" id="3.80.10.10">
    <property type="entry name" value="Ribonuclease Inhibitor"/>
    <property type="match status" value="2"/>
</dbReference>
<evidence type="ECO:0000259" key="3">
    <source>
        <dbReference type="Pfam" id="PF23598"/>
    </source>
</evidence>
<dbReference type="Proteomes" id="UP000663872">
    <property type="component" value="Unassembled WGS sequence"/>
</dbReference>
<dbReference type="Proteomes" id="UP000663862">
    <property type="component" value="Unassembled WGS sequence"/>
</dbReference>
<dbReference type="EMBL" id="CAJOBS010000338">
    <property type="protein sequence ID" value="CAF4555295.1"/>
    <property type="molecule type" value="Genomic_DNA"/>
</dbReference>
<keyword evidence="2" id="KW-0677">Repeat</keyword>
<proteinExistence type="predicted"/>
<evidence type="ECO:0000313" key="11">
    <source>
        <dbReference type="EMBL" id="CAF4236368.1"/>
    </source>
</evidence>
<keyword evidence="1" id="KW-0433">Leucine-rich repeat</keyword>
<dbReference type="GO" id="GO:0005737">
    <property type="term" value="C:cytoplasm"/>
    <property type="evidence" value="ECO:0007669"/>
    <property type="project" value="TreeGrafter"/>
</dbReference>
<dbReference type="InterPro" id="IPR050216">
    <property type="entry name" value="LRR_domain-containing"/>
</dbReference>
<evidence type="ECO:0000313" key="13">
    <source>
        <dbReference type="Proteomes" id="UP000663873"/>
    </source>
</evidence>
<evidence type="ECO:0000313" key="7">
    <source>
        <dbReference type="EMBL" id="CAF3596529.1"/>
    </source>
</evidence>
<sequence>MQSHDLSRRRSTINLTVLLAVLKFKALGFRAKARRAKTKYRKQIESDDRRWTGRRLKLSGRAAVPIPAEIFGLFELEILDLSTERTSGLDFRIERLPHAIGYLYRLRVLNLDVNGLTSLPNEIGELKNLECLTVSCNRLQTLPLSYKRLTRLESLHLASNCFQAFPLVICQMESLRFLDLSCNRICVLPPTLSKLKRLRTLMLYNNKISEWPDPLCDLLELHTLWLGKNELKRLPLHFGQLRHLDWANYPLSSNIDDNPLMSPPLNVCQLGIQAIRDYLGSGCRREIQ</sequence>
<evidence type="ECO:0000313" key="8">
    <source>
        <dbReference type="EMBL" id="CAF3648600.1"/>
    </source>
</evidence>
<dbReference type="Pfam" id="PF23598">
    <property type="entry name" value="LRR_14"/>
    <property type="match status" value="1"/>
</dbReference>
<keyword evidence="13" id="KW-1185">Reference proteome</keyword>
<dbReference type="EMBL" id="CAJNYD010004393">
    <property type="protein sequence ID" value="CAF3596529.1"/>
    <property type="molecule type" value="Genomic_DNA"/>
</dbReference>
<dbReference type="OrthoDB" id="1394818at2759"/>
<evidence type="ECO:0000256" key="2">
    <source>
        <dbReference type="ARBA" id="ARBA00022737"/>
    </source>
</evidence>
<reference evidence="10" key="1">
    <citation type="submission" date="2021-02" db="EMBL/GenBank/DDBJ databases">
        <authorList>
            <person name="Nowell W R."/>
        </authorList>
    </citation>
    <scope>NUCLEOTIDE SEQUENCE</scope>
</reference>
<evidence type="ECO:0000313" key="6">
    <source>
        <dbReference type="EMBL" id="CAF3510451.1"/>
    </source>
</evidence>
<dbReference type="Proteomes" id="UP000663838">
    <property type="component" value="Unassembled WGS sequence"/>
</dbReference>
<comment type="caution">
    <text evidence="10">The sequence shown here is derived from an EMBL/GenBank/DDBJ whole genome shotgun (WGS) entry which is preliminary data.</text>
</comment>
<dbReference type="EMBL" id="CAJNYU010003209">
    <property type="protein sequence ID" value="CAF3648600.1"/>
    <property type="molecule type" value="Genomic_DNA"/>
</dbReference>
<dbReference type="Proteomes" id="UP000663873">
    <property type="component" value="Unassembled WGS sequence"/>
</dbReference>
<evidence type="ECO:0000313" key="4">
    <source>
        <dbReference type="EMBL" id="CAF3270793.1"/>
    </source>
</evidence>
<dbReference type="EMBL" id="CAJNXB010002678">
    <property type="protein sequence ID" value="CAF3270793.1"/>
    <property type="molecule type" value="Genomic_DNA"/>
</dbReference>
<dbReference type="Proteomes" id="UP000663869">
    <property type="component" value="Unassembled WGS sequence"/>
</dbReference>
<dbReference type="Proteomes" id="UP000663851">
    <property type="component" value="Unassembled WGS sequence"/>
</dbReference>
<organism evidence="10 13">
    <name type="scientific">Rotaria socialis</name>
    <dbReference type="NCBI Taxonomy" id="392032"/>
    <lineage>
        <taxon>Eukaryota</taxon>
        <taxon>Metazoa</taxon>
        <taxon>Spiralia</taxon>
        <taxon>Gnathifera</taxon>
        <taxon>Rotifera</taxon>
        <taxon>Eurotatoria</taxon>
        <taxon>Bdelloidea</taxon>
        <taxon>Philodinida</taxon>
        <taxon>Philodinidae</taxon>
        <taxon>Rotaria</taxon>
    </lineage>
</organism>
<dbReference type="PANTHER" id="PTHR48051">
    <property type="match status" value="1"/>
</dbReference>
<dbReference type="SMART" id="SM00369">
    <property type="entry name" value="LRR_TYP"/>
    <property type="match status" value="5"/>
</dbReference>
<dbReference type="InterPro" id="IPR055414">
    <property type="entry name" value="LRR_R13L4/SHOC2-like"/>
</dbReference>
<dbReference type="Proteomes" id="UP000663833">
    <property type="component" value="Unassembled WGS sequence"/>
</dbReference>
<evidence type="ECO:0000313" key="5">
    <source>
        <dbReference type="EMBL" id="CAF3340571.1"/>
    </source>
</evidence>
<feature type="domain" description="Disease resistance R13L4/SHOC-2-like LRR" evidence="3">
    <location>
        <begin position="99"/>
        <end position="182"/>
    </location>
</feature>
<dbReference type="InterPro" id="IPR003591">
    <property type="entry name" value="Leu-rich_rpt_typical-subtyp"/>
</dbReference>
<dbReference type="AlphaFoldDB" id="A0A820CV87"/>
<dbReference type="InterPro" id="IPR001611">
    <property type="entry name" value="Leu-rich_rpt"/>
</dbReference>
<evidence type="ECO:0000313" key="12">
    <source>
        <dbReference type="EMBL" id="CAF4555295.1"/>
    </source>
</evidence>
<dbReference type="PROSITE" id="PS51450">
    <property type="entry name" value="LRR"/>
    <property type="match status" value="3"/>
</dbReference>
<accession>A0A820CV87</accession>
<evidence type="ECO:0000313" key="9">
    <source>
        <dbReference type="EMBL" id="CAF4162969.1"/>
    </source>
</evidence>
<name>A0A820CV87_9BILA</name>
<dbReference type="EMBL" id="CAJOBO010000209">
    <property type="protein sequence ID" value="CAF4162969.1"/>
    <property type="molecule type" value="Genomic_DNA"/>
</dbReference>
<dbReference type="Proteomes" id="UP000663865">
    <property type="component" value="Unassembled WGS sequence"/>
</dbReference>
<dbReference type="EMBL" id="CAJOBQ010000056">
    <property type="protein sequence ID" value="CAF4236368.1"/>
    <property type="molecule type" value="Genomic_DNA"/>
</dbReference>
<dbReference type="EMBL" id="CAJNYT010002973">
    <property type="protein sequence ID" value="CAF3510451.1"/>
    <property type="molecule type" value="Genomic_DNA"/>
</dbReference>
<dbReference type="EMBL" id="CAJOBP010000794">
    <property type="protein sequence ID" value="CAF4221544.1"/>
    <property type="molecule type" value="Genomic_DNA"/>
</dbReference>
<evidence type="ECO:0000256" key="1">
    <source>
        <dbReference type="ARBA" id="ARBA00022614"/>
    </source>
</evidence>
<dbReference type="Proteomes" id="UP000663825">
    <property type="component" value="Unassembled WGS sequence"/>
</dbReference>
<dbReference type="InterPro" id="IPR032675">
    <property type="entry name" value="LRR_dom_sf"/>
</dbReference>
<dbReference type="SUPFAM" id="SSF52058">
    <property type="entry name" value="L domain-like"/>
    <property type="match status" value="1"/>
</dbReference>
<protein>
    <recommendedName>
        <fullName evidence="3">Disease resistance R13L4/SHOC-2-like LRR domain-containing protein</fullName>
    </recommendedName>
</protein>
<dbReference type="EMBL" id="CAJNYV010000066">
    <property type="protein sequence ID" value="CAF3340571.1"/>
    <property type="molecule type" value="Genomic_DNA"/>
</dbReference>
<dbReference type="PANTHER" id="PTHR48051:SF54">
    <property type="entry name" value="LEUCINE-RICH REPEAT-CONTAINING PROTEIN"/>
    <property type="match status" value="1"/>
</dbReference>
<evidence type="ECO:0000313" key="10">
    <source>
        <dbReference type="EMBL" id="CAF4221544.1"/>
    </source>
</evidence>
<gene>
    <name evidence="8" type="ORF">FME351_LOCUS24368</name>
    <name evidence="6" type="ORF">GRG538_LOCUS18157</name>
    <name evidence="9" type="ORF">HFQ381_LOCUS5089</name>
    <name evidence="5" type="ORF">KIK155_LOCUS2672</name>
    <name evidence="7" type="ORF">LUA448_LOCUS30209</name>
    <name evidence="4" type="ORF">TIS948_LOCUS16314</name>
    <name evidence="12" type="ORF">TOA249_LOCUS7525</name>
    <name evidence="11" type="ORF">TSG867_LOCUS2194</name>
    <name evidence="10" type="ORF">UJA718_LOCUS7765</name>
</gene>